<proteinExistence type="predicted"/>
<organism evidence="1 2">
    <name type="scientific">Avena sativa</name>
    <name type="common">Oat</name>
    <dbReference type="NCBI Taxonomy" id="4498"/>
    <lineage>
        <taxon>Eukaryota</taxon>
        <taxon>Viridiplantae</taxon>
        <taxon>Streptophyta</taxon>
        <taxon>Embryophyta</taxon>
        <taxon>Tracheophyta</taxon>
        <taxon>Spermatophyta</taxon>
        <taxon>Magnoliopsida</taxon>
        <taxon>Liliopsida</taxon>
        <taxon>Poales</taxon>
        <taxon>Poaceae</taxon>
        <taxon>BOP clade</taxon>
        <taxon>Pooideae</taxon>
        <taxon>Poodae</taxon>
        <taxon>Poeae</taxon>
        <taxon>Poeae Chloroplast Group 1 (Aveneae type)</taxon>
        <taxon>Aveninae</taxon>
        <taxon>Avena</taxon>
    </lineage>
</organism>
<dbReference type="EnsemblPlants" id="AVESA.00010b.r2.6AG1007620.2">
    <property type="protein sequence ID" value="AVESA.00010b.r2.6AG1007620.2.CDS"/>
    <property type="gene ID" value="AVESA.00010b.r2.6AG1007620"/>
</dbReference>
<evidence type="ECO:0000313" key="1">
    <source>
        <dbReference type="EnsemblPlants" id="AVESA.00010b.r2.6AG1007620.2.CDS"/>
    </source>
</evidence>
<reference evidence="1" key="1">
    <citation type="submission" date="2021-05" db="EMBL/GenBank/DDBJ databases">
        <authorList>
            <person name="Scholz U."/>
            <person name="Mascher M."/>
            <person name="Fiebig A."/>
        </authorList>
    </citation>
    <scope>NUCLEOTIDE SEQUENCE [LARGE SCALE GENOMIC DNA]</scope>
</reference>
<accession>A0ACD5YHF9</accession>
<evidence type="ECO:0000313" key="2">
    <source>
        <dbReference type="Proteomes" id="UP001732700"/>
    </source>
</evidence>
<sequence length="190" mass="21952">MLGNRMVAIKMLNETLDILENKFNEEVGCSTKRKQRNVVPFWGYCSRTQEILVDLQGSLVMADAQQRLLSFDYLPNESPGRYAIGASCILEWRNCYEVIKGICEGLYYLHVKQRIVHLDLKPANILLDNNIVPNIADVGLQRCFDKKQCRAFTSKLNGPCKFSTIQRNKNLVIFSYLDYVRILLVRFTIH</sequence>
<protein>
    <submittedName>
        <fullName evidence="1">Uncharacterized protein</fullName>
    </submittedName>
</protein>
<dbReference type="Proteomes" id="UP001732700">
    <property type="component" value="Chromosome 6A"/>
</dbReference>
<reference evidence="1" key="2">
    <citation type="submission" date="2025-09" db="UniProtKB">
        <authorList>
            <consortium name="EnsemblPlants"/>
        </authorList>
    </citation>
    <scope>IDENTIFICATION</scope>
</reference>
<keyword evidence="2" id="KW-1185">Reference proteome</keyword>
<name>A0ACD5YHF9_AVESA</name>